<dbReference type="RefSeq" id="WP_081146115.1">
    <property type="nucleotide sequence ID" value="NZ_LVYD01000024.1"/>
</dbReference>
<comment type="catalytic activity">
    <reaction evidence="3">
        <text>2-C-methyl-D-erythritol 4-phosphate + CTP + H(+) = 4-CDP-2-C-methyl-D-erythritol + diphosphate</text>
        <dbReference type="Rhea" id="RHEA:13429"/>
        <dbReference type="ChEBI" id="CHEBI:15378"/>
        <dbReference type="ChEBI" id="CHEBI:33019"/>
        <dbReference type="ChEBI" id="CHEBI:37563"/>
        <dbReference type="ChEBI" id="CHEBI:57823"/>
        <dbReference type="ChEBI" id="CHEBI:58262"/>
        <dbReference type="EC" id="2.7.7.60"/>
    </reaction>
</comment>
<dbReference type="OrthoDB" id="9806837at2"/>
<dbReference type="STRING" id="1703345.A3860_16905"/>
<comment type="similarity">
    <text evidence="3">Belongs to the IspD/TarI cytidylyltransferase family. IspD subfamily.</text>
</comment>
<dbReference type="SUPFAM" id="SSF53448">
    <property type="entry name" value="Nucleotide-diphospho-sugar transferases"/>
    <property type="match status" value="1"/>
</dbReference>
<evidence type="ECO:0000256" key="1">
    <source>
        <dbReference type="ARBA" id="ARBA00022679"/>
    </source>
</evidence>
<comment type="function">
    <text evidence="3">Catalyzes the formation of 4-diphosphocytidyl-2-C-methyl-D-erythritol from CTP and 2-C-methyl-D-erythritol 4-phosphate (MEP).</text>
</comment>
<dbReference type="NCBIfam" id="NF001186">
    <property type="entry name" value="PRK00155.2-3"/>
    <property type="match status" value="1"/>
</dbReference>
<dbReference type="Pfam" id="PF01128">
    <property type="entry name" value="IspD"/>
    <property type="match status" value="1"/>
</dbReference>
<evidence type="ECO:0000313" key="4">
    <source>
        <dbReference type="EMBL" id="OQP65346.1"/>
    </source>
</evidence>
<dbReference type="HAMAP" id="MF_00108">
    <property type="entry name" value="IspD"/>
    <property type="match status" value="1"/>
</dbReference>
<dbReference type="Proteomes" id="UP000192796">
    <property type="component" value="Unassembled WGS sequence"/>
</dbReference>
<organism evidence="4 5">
    <name type="scientific">Niastella vici</name>
    <dbReference type="NCBI Taxonomy" id="1703345"/>
    <lineage>
        <taxon>Bacteria</taxon>
        <taxon>Pseudomonadati</taxon>
        <taxon>Bacteroidota</taxon>
        <taxon>Chitinophagia</taxon>
        <taxon>Chitinophagales</taxon>
        <taxon>Chitinophagaceae</taxon>
        <taxon>Niastella</taxon>
    </lineage>
</organism>
<keyword evidence="5" id="KW-1185">Reference proteome</keyword>
<dbReference type="InterPro" id="IPR050088">
    <property type="entry name" value="IspD/TarI_cytidylyltransf_bact"/>
</dbReference>
<comment type="pathway">
    <text evidence="3">Isoprenoid biosynthesis; isopentenyl diphosphate biosynthesis via DXP pathway; isopentenyl diphosphate from 1-deoxy-D-xylulose 5-phosphate: step 2/6.</text>
</comment>
<dbReference type="Gene3D" id="3.90.550.10">
    <property type="entry name" value="Spore Coat Polysaccharide Biosynthesis Protein SpsA, Chain A"/>
    <property type="match status" value="1"/>
</dbReference>
<name>A0A1V9G4G5_9BACT</name>
<protein>
    <recommendedName>
        <fullName evidence="3">2-C-methyl-D-erythritol 4-phosphate cytidylyltransferase</fullName>
        <ecNumber evidence="3">2.7.7.60</ecNumber>
    </recommendedName>
    <alternativeName>
        <fullName evidence="3">4-diphosphocytidyl-2C-methyl-D-erythritol synthase</fullName>
    </alternativeName>
    <alternativeName>
        <fullName evidence="3">MEP cytidylyltransferase</fullName>
        <shortName evidence="3">MCT</shortName>
    </alternativeName>
</protein>
<evidence type="ECO:0000313" key="5">
    <source>
        <dbReference type="Proteomes" id="UP000192796"/>
    </source>
</evidence>
<feature type="site" description="Transition state stabilizer" evidence="3">
    <location>
        <position position="22"/>
    </location>
</feature>
<dbReference type="InterPro" id="IPR034683">
    <property type="entry name" value="IspD/TarI"/>
</dbReference>
<dbReference type="EC" id="2.7.7.60" evidence="3"/>
<sequence length="224" mass="24986">MKKYAVIVAGGSGLRMGAALPKQFLPLRGKPVLWHSLNTFLQAWPDLEIILVVPTDHLPAGRDIVNTTSDPARIRITVGGETRFHSVKNGLHLISEPGIVFVHDAVRCLITTHLIHRCYEQALEKGNAIPAIQPIDTLRIETPDGSQLIDRQKVRIIQTPQTFYSDIIKKAFEQPYDASFTDEASVVEKMGVVIQLIEGEATNIKITRPLDLLLAEKILEQRML</sequence>
<gene>
    <name evidence="3" type="primary">ispD</name>
    <name evidence="4" type="ORF">A3860_16905</name>
</gene>
<evidence type="ECO:0000256" key="2">
    <source>
        <dbReference type="ARBA" id="ARBA00022695"/>
    </source>
</evidence>
<dbReference type="CDD" id="cd02516">
    <property type="entry name" value="CDP-ME_synthetase"/>
    <property type="match status" value="1"/>
</dbReference>
<dbReference type="InterPro" id="IPR029044">
    <property type="entry name" value="Nucleotide-diphossugar_trans"/>
</dbReference>
<proteinExistence type="inferred from homology"/>
<dbReference type="AlphaFoldDB" id="A0A1V9G4G5"/>
<dbReference type="GO" id="GO:0050518">
    <property type="term" value="F:2-C-methyl-D-erythritol 4-phosphate cytidylyltransferase activity"/>
    <property type="evidence" value="ECO:0007669"/>
    <property type="project" value="UniProtKB-UniRule"/>
</dbReference>
<comment type="caution">
    <text evidence="4">The sequence shown here is derived from an EMBL/GenBank/DDBJ whole genome shotgun (WGS) entry which is preliminary data.</text>
</comment>
<dbReference type="PANTHER" id="PTHR32125">
    <property type="entry name" value="2-C-METHYL-D-ERYTHRITOL 4-PHOSPHATE CYTIDYLYLTRANSFERASE, CHLOROPLASTIC"/>
    <property type="match status" value="1"/>
</dbReference>
<keyword evidence="2 3" id="KW-0548">Nucleotidyltransferase</keyword>
<dbReference type="FunFam" id="3.90.550.10:FF:000003">
    <property type="entry name" value="2-C-methyl-D-erythritol 4-phosphate cytidylyltransferase"/>
    <property type="match status" value="1"/>
</dbReference>
<dbReference type="GO" id="GO:0019288">
    <property type="term" value="P:isopentenyl diphosphate biosynthetic process, methylerythritol 4-phosphate pathway"/>
    <property type="evidence" value="ECO:0007669"/>
    <property type="project" value="UniProtKB-UniRule"/>
</dbReference>
<dbReference type="UniPathway" id="UPA00056">
    <property type="reaction ID" value="UER00093"/>
</dbReference>
<feature type="site" description="Transition state stabilizer" evidence="3">
    <location>
        <position position="15"/>
    </location>
</feature>
<feature type="site" description="Positions MEP for the nucleophilic attack" evidence="3">
    <location>
        <position position="151"/>
    </location>
</feature>
<dbReference type="PANTHER" id="PTHR32125:SF4">
    <property type="entry name" value="2-C-METHYL-D-ERYTHRITOL 4-PHOSPHATE CYTIDYLYLTRANSFERASE, CHLOROPLASTIC"/>
    <property type="match status" value="1"/>
</dbReference>
<accession>A0A1V9G4G5</accession>
<dbReference type="InterPro" id="IPR001228">
    <property type="entry name" value="IspD"/>
</dbReference>
<feature type="site" description="Positions MEP for the nucleophilic attack" evidence="3">
    <location>
        <position position="205"/>
    </location>
</feature>
<keyword evidence="1 3" id="KW-0808">Transferase</keyword>
<dbReference type="NCBIfam" id="TIGR00453">
    <property type="entry name" value="ispD"/>
    <property type="match status" value="1"/>
</dbReference>
<reference evidence="4 5" key="1">
    <citation type="submission" date="2016-03" db="EMBL/GenBank/DDBJ databases">
        <title>Niastella vici sp. nov., isolated from farmland soil.</title>
        <authorList>
            <person name="Chen L."/>
            <person name="Wang D."/>
            <person name="Yang S."/>
            <person name="Wang G."/>
        </authorList>
    </citation>
    <scope>NUCLEOTIDE SEQUENCE [LARGE SCALE GENOMIC DNA]</scope>
    <source>
        <strain evidence="4 5">DJ57</strain>
    </source>
</reference>
<dbReference type="EMBL" id="LVYD01000024">
    <property type="protein sequence ID" value="OQP65346.1"/>
    <property type="molecule type" value="Genomic_DNA"/>
</dbReference>
<keyword evidence="3" id="KW-0414">Isoprene biosynthesis</keyword>
<evidence type="ECO:0000256" key="3">
    <source>
        <dbReference type="HAMAP-Rule" id="MF_00108"/>
    </source>
</evidence>